<evidence type="ECO:0000256" key="7">
    <source>
        <dbReference type="ARBA" id="ARBA00022989"/>
    </source>
</evidence>
<proteinExistence type="inferred from homology"/>
<keyword evidence="9 11" id="KW-0472">Membrane</keyword>
<keyword evidence="6 11" id="KW-1000">Mitochondrion outer membrane</keyword>
<dbReference type="VEuPathDB" id="VectorBase:CSON012733"/>
<dbReference type="InterPro" id="IPR016543">
    <property type="entry name" value="Fis1"/>
</dbReference>
<dbReference type="GO" id="GO:0016559">
    <property type="term" value="P:peroxisome fission"/>
    <property type="evidence" value="ECO:0007669"/>
    <property type="project" value="TreeGrafter"/>
</dbReference>
<evidence type="ECO:0000313" key="13">
    <source>
        <dbReference type="EMBL" id="SSX25774.1"/>
    </source>
</evidence>
<evidence type="ECO:0000256" key="2">
    <source>
        <dbReference type="ARBA" id="ARBA00004572"/>
    </source>
</evidence>
<dbReference type="EMBL" id="UFQT01000614">
    <property type="protein sequence ID" value="SSX25774.1"/>
    <property type="molecule type" value="Genomic_DNA"/>
</dbReference>
<gene>
    <name evidence="13" type="primary">CSON012733</name>
</gene>
<dbReference type="GO" id="GO:0005741">
    <property type="term" value="C:mitochondrial outer membrane"/>
    <property type="evidence" value="ECO:0007669"/>
    <property type="project" value="UniProtKB-SubCell"/>
</dbReference>
<dbReference type="InterPro" id="IPR028058">
    <property type="entry name" value="Fis1_TPR_N"/>
</dbReference>
<keyword evidence="10" id="KW-0576">Peroxisome</keyword>
<dbReference type="Gene3D" id="1.25.40.10">
    <property type="entry name" value="Tetratricopeptide repeat domain"/>
    <property type="match status" value="1"/>
</dbReference>
<dbReference type="AlphaFoldDB" id="A0A336M679"/>
<dbReference type="PANTHER" id="PTHR13247:SF0">
    <property type="entry name" value="MITOCHONDRIAL FISSION 1 PROTEIN"/>
    <property type="match status" value="1"/>
</dbReference>
<evidence type="ECO:0000256" key="11">
    <source>
        <dbReference type="PIRNR" id="PIRNR008835"/>
    </source>
</evidence>
<name>A0A336M679_CULSO</name>
<comment type="domain">
    <text evidence="11">The C-terminus is required for mitochondrial localization, while the N-terminus is necessary for mitochondrial fission.</text>
</comment>
<dbReference type="OMA" id="LQIAPDW"/>
<comment type="similarity">
    <text evidence="3 11">Belongs to the FIS1 family.</text>
</comment>
<evidence type="ECO:0000256" key="10">
    <source>
        <dbReference type="ARBA" id="ARBA00023140"/>
    </source>
</evidence>
<dbReference type="InterPro" id="IPR011990">
    <property type="entry name" value="TPR-like_helical_dom_sf"/>
</dbReference>
<dbReference type="GO" id="GO:0043653">
    <property type="term" value="P:mitochondrial fragmentation involved in apoptotic process"/>
    <property type="evidence" value="ECO:0007669"/>
    <property type="project" value="TreeGrafter"/>
</dbReference>
<comment type="function">
    <text evidence="11">Involved in the fragmentation of the mitochondrial network and its perinuclear clustering.</text>
</comment>
<evidence type="ECO:0000256" key="5">
    <source>
        <dbReference type="ARBA" id="ARBA00022703"/>
    </source>
</evidence>
<evidence type="ECO:0000256" key="12">
    <source>
        <dbReference type="SAM" id="Phobius"/>
    </source>
</evidence>
<dbReference type="PIRSF" id="PIRSF008835">
    <property type="entry name" value="TPR_repeat_11_Fis1"/>
    <property type="match status" value="1"/>
</dbReference>
<dbReference type="InterPro" id="IPR033745">
    <property type="entry name" value="Fis1_cytosol"/>
</dbReference>
<keyword evidence="7 12" id="KW-1133">Transmembrane helix</keyword>
<dbReference type="Pfam" id="PF14853">
    <property type="entry name" value="Fis1_TPR_C"/>
    <property type="match status" value="1"/>
</dbReference>
<reference evidence="13" key="1">
    <citation type="submission" date="2018-07" db="EMBL/GenBank/DDBJ databases">
        <authorList>
            <person name="Quirk P.G."/>
            <person name="Krulwich T.A."/>
        </authorList>
    </citation>
    <scope>NUCLEOTIDE SEQUENCE</scope>
</reference>
<dbReference type="CDD" id="cd12212">
    <property type="entry name" value="Fis1"/>
    <property type="match status" value="1"/>
</dbReference>
<dbReference type="GO" id="GO:0000266">
    <property type="term" value="P:mitochondrial fission"/>
    <property type="evidence" value="ECO:0007669"/>
    <property type="project" value="UniProtKB-UniRule"/>
</dbReference>
<sequence length="151" mass="17180">MEQLLNDVTTVEDLSKFEKLYNKELREGLVTHKTTFEYAYCLVRSKYPSDIKRGINHLENLCSKNPEDKRDYIFYLAFGHTRLKDYPTALKYCEVFLQIEPNNQQVLALQEHCQKEIRNMEVTGMAIAGGATLAIGALVGLGYALVKGVSK</sequence>
<evidence type="ECO:0000256" key="1">
    <source>
        <dbReference type="ARBA" id="ARBA00004549"/>
    </source>
</evidence>
<dbReference type="FunFam" id="1.25.40.10:FF:000147">
    <property type="entry name" value="Mitochondrial fission 1 protein"/>
    <property type="match status" value="1"/>
</dbReference>
<dbReference type="Pfam" id="PF14852">
    <property type="entry name" value="Fis1_TPR_N"/>
    <property type="match status" value="1"/>
</dbReference>
<dbReference type="InterPro" id="IPR028061">
    <property type="entry name" value="Fis1_TPR_C"/>
</dbReference>
<feature type="transmembrane region" description="Helical" evidence="12">
    <location>
        <begin position="125"/>
        <end position="146"/>
    </location>
</feature>
<dbReference type="GO" id="GO:0000422">
    <property type="term" value="P:autophagy of mitochondrion"/>
    <property type="evidence" value="ECO:0007669"/>
    <property type="project" value="TreeGrafter"/>
</dbReference>
<keyword evidence="8 11" id="KW-0496">Mitochondrion</keyword>
<comment type="subcellular location">
    <subcellularLocation>
        <location evidence="2">Mitochondrion outer membrane</location>
        <topology evidence="2">Single-pass membrane protein</topology>
    </subcellularLocation>
    <subcellularLocation>
        <location evidence="1">Peroxisome membrane</location>
        <topology evidence="1">Single-pass membrane protein</topology>
    </subcellularLocation>
</comment>
<dbReference type="GO" id="GO:0005778">
    <property type="term" value="C:peroxisomal membrane"/>
    <property type="evidence" value="ECO:0007669"/>
    <property type="project" value="UniProtKB-SubCell"/>
</dbReference>
<protein>
    <recommendedName>
        <fullName evidence="11">Mitochondrial fission 1 protein</fullName>
    </recommendedName>
</protein>
<organism evidence="13">
    <name type="scientific">Culicoides sonorensis</name>
    <name type="common">Biting midge</name>
    <dbReference type="NCBI Taxonomy" id="179676"/>
    <lineage>
        <taxon>Eukaryota</taxon>
        <taxon>Metazoa</taxon>
        <taxon>Ecdysozoa</taxon>
        <taxon>Arthropoda</taxon>
        <taxon>Hexapoda</taxon>
        <taxon>Insecta</taxon>
        <taxon>Pterygota</taxon>
        <taxon>Neoptera</taxon>
        <taxon>Endopterygota</taxon>
        <taxon>Diptera</taxon>
        <taxon>Nematocera</taxon>
        <taxon>Chironomoidea</taxon>
        <taxon>Ceratopogonidae</taxon>
        <taxon>Ceratopogoninae</taxon>
        <taxon>Culicoides</taxon>
        <taxon>Monoculicoides</taxon>
    </lineage>
</organism>
<keyword evidence="4 12" id="KW-0812">Transmembrane</keyword>
<dbReference type="PANTHER" id="PTHR13247">
    <property type="entry name" value="TETRATRICOPEPTIDE REPEAT PROTEIN 11 TPR REPEAT PROTEIN 11"/>
    <property type="match status" value="1"/>
</dbReference>
<keyword evidence="5" id="KW-0053">Apoptosis</keyword>
<evidence type="ECO:0000256" key="4">
    <source>
        <dbReference type="ARBA" id="ARBA00022692"/>
    </source>
</evidence>
<evidence type="ECO:0000256" key="6">
    <source>
        <dbReference type="ARBA" id="ARBA00022787"/>
    </source>
</evidence>
<evidence type="ECO:0000256" key="8">
    <source>
        <dbReference type="ARBA" id="ARBA00023128"/>
    </source>
</evidence>
<dbReference type="SUPFAM" id="SSF48452">
    <property type="entry name" value="TPR-like"/>
    <property type="match status" value="1"/>
</dbReference>
<evidence type="ECO:0000256" key="9">
    <source>
        <dbReference type="ARBA" id="ARBA00023136"/>
    </source>
</evidence>
<accession>A0A336M679</accession>
<evidence type="ECO:0000256" key="3">
    <source>
        <dbReference type="ARBA" id="ARBA00008937"/>
    </source>
</evidence>